<protein>
    <submittedName>
        <fullName evidence="2">Uncharacterized protein</fullName>
    </submittedName>
</protein>
<organism evidence="2 3">
    <name type="scientific">Streptomyces tauricus</name>
    <dbReference type="NCBI Taxonomy" id="68274"/>
    <lineage>
        <taxon>Bacteria</taxon>
        <taxon>Bacillati</taxon>
        <taxon>Actinomycetota</taxon>
        <taxon>Actinomycetes</taxon>
        <taxon>Kitasatosporales</taxon>
        <taxon>Streptomycetaceae</taxon>
        <taxon>Streptomyces</taxon>
        <taxon>Streptomyces aurantiacus group</taxon>
    </lineage>
</organism>
<evidence type="ECO:0000313" key="2">
    <source>
        <dbReference type="EMBL" id="WTP55341.1"/>
    </source>
</evidence>
<proteinExistence type="predicted"/>
<evidence type="ECO:0000256" key="1">
    <source>
        <dbReference type="SAM" id="MobiDB-lite"/>
    </source>
</evidence>
<keyword evidence="3" id="KW-1185">Reference proteome</keyword>
<evidence type="ECO:0000313" key="3">
    <source>
        <dbReference type="Proteomes" id="UP001432166"/>
    </source>
</evidence>
<sequence length="123" mass="13439">MSITQQYLLDTYRARQHGDPTPPAPGAHDWQVMRELPDHRRFRAVLTGRPARGRVGARVRARVRAVRIAWFGRPGRPGRLGHSDRPDLIGRSRPRSPSGPSGGVGPARTAGPVISGECAPRTP</sequence>
<gene>
    <name evidence="2" type="ORF">OG288_23875</name>
</gene>
<reference evidence="2" key="1">
    <citation type="submission" date="2022-10" db="EMBL/GenBank/DDBJ databases">
        <title>The complete genomes of actinobacterial strains from the NBC collection.</title>
        <authorList>
            <person name="Joergensen T.S."/>
            <person name="Alvarez Arevalo M."/>
            <person name="Sterndorff E.B."/>
            <person name="Faurdal D."/>
            <person name="Vuksanovic O."/>
            <person name="Mourched A.-S."/>
            <person name="Charusanti P."/>
            <person name="Shaw S."/>
            <person name="Blin K."/>
            <person name="Weber T."/>
        </authorList>
    </citation>
    <scope>NUCLEOTIDE SEQUENCE</scope>
    <source>
        <strain evidence="2">NBC_00189</strain>
    </source>
</reference>
<feature type="compositionally biased region" description="Basic and acidic residues" evidence="1">
    <location>
        <begin position="81"/>
        <end position="90"/>
    </location>
</feature>
<dbReference type="Proteomes" id="UP001432166">
    <property type="component" value="Chromosome"/>
</dbReference>
<dbReference type="RefSeq" id="WP_328940237.1">
    <property type="nucleotide sequence ID" value="NZ_CP108133.1"/>
</dbReference>
<accession>A0ABZ1JUC8</accession>
<feature type="region of interest" description="Disordered" evidence="1">
    <location>
        <begin position="9"/>
        <end position="29"/>
    </location>
</feature>
<feature type="region of interest" description="Disordered" evidence="1">
    <location>
        <begin position="72"/>
        <end position="123"/>
    </location>
</feature>
<dbReference type="EMBL" id="CP108133">
    <property type="protein sequence ID" value="WTP55341.1"/>
    <property type="molecule type" value="Genomic_DNA"/>
</dbReference>
<name>A0ABZ1JUC8_9ACTN</name>